<evidence type="ECO:0000256" key="1">
    <source>
        <dbReference type="SAM" id="MobiDB-lite"/>
    </source>
</evidence>
<protein>
    <submittedName>
        <fullName evidence="3">Helix-turn-helix domain-containing protein</fullName>
    </submittedName>
</protein>
<dbReference type="Pfam" id="PF12728">
    <property type="entry name" value="HTH_17"/>
    <property type="match status" value="1"/>
</dbReference>
<evidence type="ECO:0000313" key="4">
    <source>
        <dbReference type="Proteomes" id="UP001596112"/>
    </source>
</evidence>
<evidence type="ECO:0000313" key="3">
    <source>
        <dbReference type="EMBL" id="MFC5807918.1"/>
    </source>
</evidence>
<dbReference type="InterPro" id="IPR041657">
    <property type="entry name" value="HTH_17"/>
</dbReference>
<sequence>MATADETGAVVVPPSLANTVFVAVVAHLHARTRDGGATLTPEARTLLRDLNRAASHPVSPTKPAGGEPANLMLGMGEAAALIGCTPQWARRLAARGEIPGAQRVGRIWLVPSTSLDAFRHEREEAPHAEGESAGEGGEGRDRAEEHQRDTAGA</sequence>
<proteinExistence type="predicted"/>
<dbReference type="RefSeq" id="WP_272172723.1">
    <property type="nucleotide sequence ID" value="NZ_JAQOSL010000062.1"/>
</dbReference>
<feature type="region of interest" description="Disordered" evidence="1">
    <location>
        <begin position="119"/>
        <end position="153"/>
    </location>
</feature>
<organism evidence="3 4">
    <name type="scientific">Streptomyces heilongjiangensis</name>
    <dbReference type="NCBI Taxonomy" id="945052"/>
    <lineage>
        <taxon>Bacteria</taxon>
        <taxon>Bacillati</taxon>
        <taxon>Actinomycetota</taxon>
        <taxon>Actinomycetes</taxon>
        <taxon>Kitasatosporales</taxon>
        <taxon>Streptomycetaceae</taxon>
        <taxon>Streptomyces</taxon>
    </lineage>
</organism>
<evidence type="ECO:0000259" key="2">
    <source>
        <dbReference type="Pfam" id="PF12728"/>
    </source>
</evidence>
<name>A0ABW1B5F8_9ACTN</name>
<dbReference type="Proteomes" id="UP001596112">
    <property type="component" value="Unassembled WGS sequence"/>
</dbReference>
<keyword evidence="4" id="KW-1185">Reference proteome</keyword>
<feature type="compositionally biased region" description="Basic and acidic residues" evidence="1">
    <location>
        <begin position="137"/>
        <end position="153"/>
    </location>
</feature>
<comment type="caution">
    <text evidence="3">The sequence shown here is derived from an EMBL/GenBank/DDBJ whole genome shotgun (WGS) entry which is preliminary data.</text>
</comment>
<gene>
    <name evidence="3" type="ORF">ACFQGO_10405</name>
</gene>
<reference evidence="4" key="1">
    <citation type="journal article" date="2019" name="Int. J. Syst. Evol. Microbiol.">
        <title>The Global Catalogue of Microorganisms (GCM) 10K type strain sequencing project: providing services to taxonomists for standard genome sequencing and annotation.</title>
        <authorList>
            <consortium name="The Broad Institute Genomics Platform"/>
            <consortium name="The Broad Institute Genome Sequencing Center for Infectious Disease"/>
            <person name="Wu L."/>
            <person name="Ma J."/>
        </authorList>
    </citation>
    <scope>NUCLEOTIDE SEQUENCE [LARGE SCALE GENOMIC DNA]</scope>
    <source>
        <strain evidence="4">JCM 9918</strain>
    </source>
</reference>
<feature type="compositionally biased region" description="Basic and acidic residues" evidence="1">
    <location>
        <begin position="119"/>
        <end position="130"/>
    </location>
</feature>
<dbReference type="EMBL" id="JBHSNZ010000006">
    <property type="protein sequence ID" value="MFC5807918.1"/>
    <property type="molecule type" value="Genomic_DNA"/>
</dbReference>
<feature type="domain" description="Helix-turn-helix" evidence="2">
    <location>
        <begin position="73"/>
        <end position="121"/>
    </location>
</feature>
<accession>A0ABW1B5F8</accession>